<dbReference type="Proteomes" id="UP001497383">
    <property type="component" value="Chromosome 6"/>
</dbReference>
<name>A0ABP0ZR54_9ASCO</name>
<gene>
    <name evidence="4" type="ORF">LODBEIA_P48730</name>
</gene>
<proteinExistence type="predicted"/>
<dbReference type="PANTHER" id="PTHR36855">
    <property type="entry name" value="CHROMOSOME 10, WHOLE GENOME SHOTGUN SEQUENCE"/>
    <property type="match status" value="1"/>
</dbReference>
<feature type="region of interest" description="Disordered" evidence="1">
    <location>
        <begin position="156"/>
        <end position="202"/>
    </location>
</feature>
<feature type="domain" description="Peroxisomal membrane protein PEX14-like KPWE" evidence="2">
    <location>
        <begin position="133"/>
        <end position="179"/>
    </location>
</feature>
<sequence>MSTNPQESVYIEFLNYDWDQSADFQKYLKELGQAEVPSSDTTQLLDQAKSFFFCQETGHILSLDEYEEWKLHNGDKYDEKAKIIELDAGADSGAETGANTGASTETGAVESGGDIGTEIEKRSNAQQIEDDAPYSSNYHNLIELIMTGQPVPGVKEIPDTVLKDQGSSSVKPQRSKPWELHASTDDSATTTTTITTTTTSTT</sequence>
<feature type="region of interest" description="Disordered" evidence="1">
    <location>
        <begin position="94"/>
        <end position="114"/>
    </location>
</feature>
<evidence type="ECO:0000313" key="5">
    <source>
        <dbReference type="Proteomes" id="UP001497383"/>
    </source>
</evidence>
<protein>
    <submittedName>
        <fullName evidence="4">Uncharacterized protein</fullName>
    </submittedName>
</protein>
<dbReference type="GeneID" id="92210069"/>
<evidence type="ECO:0000259" key="2">
    <source>
        <dbReference type="Pfam" id="PF17733"/>
    </source>
</evidence>
<evidence type="ECO:0000256" key="1">
    <source>
        <dbReference type="SAM" id="MobiDB-lite"/>
    </source>
</evidence>
<organism evidence="4 5">
    <name type="scientific">Lodderomyces beijingensis</name>
    <dbReference type="NCBI Taxonomy" id="1775926"/>
    <lineage>
        <taxon>Eukaryota</taxon>
        <taxon>Fungi</taxon>
        <taxon>Dikarya</taxon>
        <taxon>Ascomycota</taxon>
        <taxon>Saccharomycotina</taxon>
        <taxon>Pichiomycetes</taxon>
        <taxon>Debaryomycetaceae</taxon>
        <taxon>Candida/Lodderomyces clade</taxon>
        <taxon>Lodderomyces</taxon>
    </lineage>
</organism>
<feature type="compositionally biased region" description="Low complexity" evidence="1">
    <location>
        <begin position="185"/>
        <end position="202"/>
    </location>
</feature>
<evidence type="ECO:0000313" key="4">
    <source>
        <dbReference type="EMBL" id="CAK9441004.1"/>
    </source>
</evidence>
<dbReference type="RefSeq" id="XP_066831811.1">
    <property type="nucleotide sequence ID" value="XM_066975142.1"/>
</dbReference>
<evidence type="ECO:0000259" key="3">
    <source>
        <dbReference type="Pfam" id="PF25871"/>
    </source>
</evidence>
<dbReference type="Pfam" id="PF17733">
    <property type="entry name" value="KPWE_dom"/>
    <property type="match status" value="1"/>
</dbReference>
<dbReference type="PANTHER" id="PTHR36855:SF1">
    <property type="entry name" value="PEROXISOME MEMBRANE ANCHOR PROTEIN PEX14P N-TERMINAL DOMAIN-CONTAINING PROTEIN"/>
    <property type="match status" value="1"/>
</dbReference>
<dbReference type="EMBL" id="OZ022410">
    <property type="protein sequence ID" value="CAK9441004.1"/>
    <property type="molecule type" value="Genomic_DNA"/>
</dbReference>
<feature type="domain" description="PEX14-like helix-turn-helix" evidence="3">
    <location>
        <begin position="7"/>
        <end position="73"/>
    </location>
</feature>
<accession>A0ABP0ZR54</accession>
<reference evidence="4 5" key="1">
    <citation type="submission" date="2024-03" db="EMBL/GenBank/DDBJ databases">
        <authorList>
            <person name="Brejova B."/>
        </authorList>
    </citation>
    <scope>NUCLEOTIDE SEQUENCE [LARGE SCALE GENOMIC DNA]</scope>
    <source>
        <strain evidence="4 5">CBS 14171</strain>
    </source>
</reference>
<dbReference type="Pfam" id="PF25871">
    <property type="entry name" value="HTH_76"/>
    <property type="match status" value="1"/>
</dbReference>
<feature type="compositionally biased region" description="Polar residues" evidence="1">
    <location>
        <begin position="97"/>
        <end position="106"/>
    </location>
</feature>
<keyword evidence="5" id="KW-1185">Reference proteome</keyword>
<dbReference type="InterPro" id="IPR040554">
    <property type="entry name" value="KPWE_PEX14_dom"/>
</dbReference>
<dbReference type="InterPro" id="IPR058841">
    <property type="entry name" value="HTH_76"/>
</dbReference>